<feature type="transmembrane region" description="Helical" evidence="2">
    <location>
        <begin position="116"/>
        <end position="138"/>
    </location>
</feature>
<accession>A0A2S9ZYW3</accession>
<dbReference type="AlphaFoldDB" id="A0A2S9ZYW3"/>
<evidence type="ECO:0000313" key="3">
    <source>
        <dbReference type="EMBL" id="PRQ70956.1"/>
    </source>
</evidence>
<feature type="transmembrane region" description="Helical" evidence="2">
    <location>
        <begin position="90"/>
        <end position="109"/>
    </location>
</feature>
<protein>
    <submittedName>
        <fullName evidence="3">Uncharacterized protein</fullName>
    </submittedName>
</protein>
<feature type="transmembrane region" description="Helical" evidence="2">
    <location>
        <begin position="62"/>
        <end position="84"/>
    </location>
</feature>
<feature type="compositionally biased region" description="Low complexity" evidence="1">
    <location>
        <begin position="207"/>
        <end position="226"/>
    </location>
</feature>
<feature type="compositionally biased region" description="Low complexity" evidence="1">
    <location>
        <begin position="284"/>
        <end position="295"/>
    </location>
</feature>
<feature type="compositionally biased region" description="Low complexity" evidence="1">
    <location>
        <begin position="19"/>
        <end position="30"/>
    </location>
</feature>
<evidence type="ECO:0000256" key="1">
    <source>
        <dbReference type="SAM" id="MobiDB-lite"/>
    </source>
</evidence>
<evidence type="ECO:0000256" key="2">
    <source>
        <dbReference type="SAM" id="Phobius"/>
    </source>
</evidence>
<dbReference type="OrthoDB" id="2529497at2759"/>
<proteinExistence type="predicted"/>
<evidence type="ECO:0000313" key="4">
    <source>
        <dbReference type="Proteomes" id="UP000239560"/>
    </source>
</evidence>
<feature type="compositionally biased region" description="Pro residues" evidence="1">
    <location>
        <begin position="7"/>
        <end position="18"/>
    </location>
</feature>
<dbReference type="Proteomes" id="UP000239560">
    <property type="component" value="Unassembled WGS sequence"/>
</dbReference>
<keyword evidence="2" id="KW-1133">Transmembrane helix</keyword>
<keyword evidence="2" id="KW-0812">Transmembrane</keyword>
<name>A0A2S9ZYW3_RHOTO</name>
<feature type="region of interest" description="Disordered" evidence="1">
    <location>
        <begin position="207"/>
        <end position="251"/>
    </location>
</feature>
<comment type="caution">
    <text evidence="3">The sequence shown here is derived from an EMBL/GenBank/DDBJ whole genome shotgun (WGS) entry which is preliminary data.</text>
</comment>
<organism evidence="3 4">
    <name type="scientific">Rhodotorula toruloides</name>
    <name type="common">Yeast</name>
    <name type="synonym">Rhodosporidium toruloides</name>
    <dbReference type="NCBI Taxonomy" id="5286"/>
    <lineage>
        <taxon>Eukaryota</taxon>
        <taxon>Fungi</taxon>
        <taxon>Dikarya</taxon>
        <taxon>Basidiomycota</taxon>
        <taxon>Pucciniomycotina</taxon>
        <taxon>Microbotryomycetes</taxon>
        <taxon>Sporidiobolales</taxon>
        <taxon>Sporidiobolaceae</taxon>
        <taxon>Rhodotorula</taxon>
    </lineage>
</organism>
<sequence>MSATTSSPPPSRPAPPSPDAAATDSPTNTTPPLLNPIDPLPSVDDEIDLSTLRFLSSSLRSLYLPWLFRLVVFTSVAKILRVVWPYLFRFVRYIFGHIWTAVGWLVRVLAWTAMWVGLIATVVWLLAGIGGAIAYAGLRAKPRWRAFARDKPLAAQTAKKVAGYGLLWLVLRKVLWTWAVKAAVVVCAGWEAYALYDRRASASRLSPSVPASASTSSAAPASSTSAHLSTDDARPSTSPEDADDEELERYARQIREEMLRDSLLRQGRKAASGERPERVDADIDGAQATATDDGA</sequence>
<feature type="region of interest" description="Disordered" evidence="1">
    <location>
        <begin position="1"/>
        <end position="30"/>
    </location>
</feature>
<gene>
    <name evidence="3" type="ORF">AAT19DRAFT_10496</name>
</gene>
<keyword evidence="2" id="KW-0472">Membrane</keyword>
<feature type="compositionally biased region" description="Basic and acidic residues" evidence="1">
    <location>
        <begin position="271"/>
        <end position="281"/>
    </location>
</feature>
<dbReference type="EMBL" id="LCTV02000013">
    <property type="protein sequence ID" value="PRQ70956.1"/>
    <property type="molecule type" value="Genomic_DNA"/>
</dbReference>
<feature type="region of interest" description="Disordered" evidence="1">
    <location>
        <begin position="263"/>
        <end position="295"/>
    </location>
</feature>
<reference evidence="3 4" key="1">
    <citation type="journal article" date="2018" name="Elife">
        <title>Functional genomics of lipid metabolism in the oleaginous yeast Rhodosporidium toruloides.</title>
        <authorList>
            <person name="Coradetti S.T."/>
            <person name="Pinel D."/>
            <person name="Geiselman G."/>
            <person name="Ito M."/>
            <person name="Mondo S."/>
            <person name="Reilly M.C."/>
            <person name="Cheng Y.F."/>
            <person name="Bauer S."/>
            <person name="Grigoriev I."/>
            <person name="Gladden J.M."/>
            <person name="Simmons B.A."/>
            <person name="Brem R."/>
            <person name="Arkin A.P."/>
            <person name="Skerker J.M."/>
        </authorList>
    </citation>
    <scope>NUCLEOTIDE SEQUENCE [LARGE SCALE GENOMIC DNA]</scope>
    <source>
        <strain evidence="3 4">NBRC 0880</strain>
    </source>
</reference>